<accession>A0A4Y1MY84</accession>
<proteinExistence type="predicted"/>
<feature type="region of interest" description="Disordered" evidence="1">
    <location>
        <begin position="26"/>
        <end position="155"/>
    </location>
</feature>
<feature type="compositionally biased region" description="Polar residues" evidence="1">
    <location>
        <begin position="26"/>
        <end position="43"/>
    </location>
</feature>
<organism evidence="2">
    <name type="scientific">Roseomonas mucosa</name>
    <dbReference type="NCBI Taxonomy" id="207340"/>
    <lineage>
        <taxon>Bacteria</taxon>
        <taxon>Pseudomonadati</taxon>
        <taxon>Pseudomonadota</taxon>
        <taxon>Alphaproteobacteria</taxon>
        <taxon>Acetobacterales</taxon>
        <taxon>Roseomonadaceae</taxon>
        <taxon>Roseomonas</taxon>
    </lineage>
</organism>
<evidence type="ECO:0000256" key="1">
    <source>
        <dbReference type="SAM" id="MobiDB-lite"/>
    </source>
</evidence>
<gene>
    <name evidence="2" type="ORF">RADP37_04244</name>
</gene>
<feature type="compositionally biased region" description="Basic and acidic residues" evidence="1">
    <location>
        <begin position="68"/>
        <end position="77"/>
    </location>
</feature>
<evidence type="ECO:0000313" key="2">
    <source>
        <dbReference type="EMBL" id="AWV22493.1"/>
    </source>
</evidence>
<dbReference type="RefSeq" id="WP_397540831.1">
    <property type="nucleotide sequence ID" value="NZ_CP025189.1"/>
</dbReference>
<protein>
    <submittedName>
        <fullName evidence="2">Uncharacterized protein</fullName>
    </submittedName>
</protein>
<reference evidence="2" key="1">
    <citation type="submission" date="2017-12" db="EMBL/GenBank/DDBJ databases">
        <authorList>
            <person name="Martens C."/>
            <person name="Dahlstrom E."/>
            <person name="Barbian K."/>
            <person name="Sykora L."/>
            <person name="Ricklefs S."/>
            <person name="Bruno D."/>
            <person name="Anzick I."/>
            <person name="Myles I."/>
            <person name="Datta S.K."/>
        </authorList>
    </citation>
    <scope>NUCLEOTIDE SEQUENCE</scope>
    <source>
        <strain evidence="2">AD2</strain>
    </source>
</reference>
<sequence>MLRDLGPGLGLAIGTGPAFLPTLAQAQVPTSQFSPGSTPLNDSRSSRGAPDVAPNPNEPVSRATRGATPRDDSRSADNARGGPGTGPVRPRSMQGGRQSRHQAGSASPTADASQPTGVVIGGPDARRSTSNTNGAFLGGGVFERAPDGSLRQVMR</sequence>
<dbReference type="EMBL" id="CP025189">
    <property type="protein sequence ID" value="AWV22493.1"/>
    <property type="molecule type" value="Genomic_DNA"/>
</dbReference>
<dbReference type="AlphaFoldDB" id="A0A4Y1MY84"/>
<feature type="compositionally biased region" description="Polar residues" evidence="1">
    <location>
        <begin position="95"/>
        <end position="116"/>
    </location>
</feature>
<name>A0A4Y1MY84_9PROT</name>